<dbReference type="KEGG" id="tpal:117647937"/>
<dbReference type="PANTHER" id="PTHR28032:SF1">
    <property type="entry name" value="FI02826P"/>
    <property type="match status" value="1"/>
</dbReference>
<dbReference type="GO" id="GO:0070628">
    <property type="term" value="F:proteasome binding"/>
    <property type="evidence" value="ECO:0007669"/>
    <property type="project" value="TreeGrafter"/>
</dbReference>
<dbReference type="GO" id="GO:0071630">
    <property type="term" value="P:nuclear protein quality control by the ubiquitin-proteasome system"/>
    <property type="evidence" value="ECO:0007669"/>
    <property type="project" value="InterPro"/>
</dbReference>
<dbReference type="Pfam" id="PF08559">
    <property type="entry name" value="Cut8"/>
    <property type="match status" value="1"/>
</dbReference>
<dbReference type="GeneID" id="117647937"/>
<reference evidence="6 7" key="1">
    <citation type="submission" date="2025-04" db="UniProtKB">
        <authorList>
            <consortium name="RefSeq"/>
        </authorList>
    </citation>
    <scope>IDENTIFICATION</scope>
    <source>
        <tissue evidence="6 7">Total insect</tissue>
    </source>
</reference>
<dbReference type="RefSeq" id="XP_034246050.1">
    <property type="nucleotide sequence ID" value="XM_034390159.1"/>
</dbReference>
<comment type="similarity">
    <text evidence="2">Belongs to the cut8/STS1 family.</text>
</comment>
<proteinExistence type="inferred from homology"/>
<comment type="subcellular location">
    <subcellularLocation>
        <location evidence="1">Nucleus</location>
    </subcellularLocation>
</comment>
<keyword evidence="3" id="KW-0539">Nucleus</keyword>
<protein>
    <submittedName>
        <fullName evidence="6 7">Uncharacterized protein LOC117647937</fullName>
    </submittedName>
</protein>
<feature type="region of interest" description="Disordered" evidence="4">
    <location>
        <begin position="141"/>
        <end position="161"/>
    </location>
</feature>
<evidence type="ECO:0000256" key="4">
    <source>
        <dbReference type="SAM" id="MobiDB-lite"/>
    </source>
</evidence>
<dbReference type="Proteomes" id="UP000515158">
    <property type="component" value="Unplaced"/>
</dbReference>
<dbReference type="RefSeq" id="XP_034245952.1">
    <property type="nucleotide sequence ID" value="XM_034390061.1"/>
</dbReference>
<organism evidence="6">
    <name type="scientific">Thrips palmi</name>
    <name type="common">Melon thrips</name>
    <dbReference type="NCBI Taxonomy" id="161013"/>
    <lineage>
        <taxon>Eukaryota</taxon>
        <taxon>Metazoa</taxon>
        <taxon>Ecdysozoa</taxon>
        <taxon>Arthropoda</taxon>
        <taxon>Hexapoda</taxon>
        <taxon>Insecta</taxon>
        <taxon>Pterygota</taxon>
        <taxon>Neoptera</taxon>
        <taxon>Paraneoptera</taxon>
        <taxon>Thysanoptera</taxon>
        <taxon>Terebrantia</taxon>
        <taxon>Thripoidea</taxon>
        <taxon>Thripidae</taxon>
        <taxon>Thrips</taxon>
    </lineage>
</organism>
<dbReference type="Gene3D" id="1.20.58.1590">
    <property type="entry name" value="Tethering factor for nuclear proteasome Cut8/Sts1"/>
    <property type="match status" value="1"/>
</dbReference>
<evidence type="ECO:0000256" key="2">
    <source>
        <dbReference type="ARBA" id="ARBA00006199"/>
    </source>
</evidence>
<evidence type="ECO:0000313" key="5">
    <source>
        <dbReference type="Proteomes" id="UP000515158"/>
    </source>
</evidence>
<evidence type="ECO:0000256" key="1">
    <source>
        <dbReference type="ARBA" id="ARBA00004123"/>
    </source>
</evidence>
<gene>
    <name evidence="6 7 8" type="primary">LOC117647937</name>
</gene>
<feature type="region of interest" description="Disordered" evidence="4">
    <location>
        <begin position="106"/>
        <end position="126"/>
    </location>
</feature>
<dbReference type="PANTHER" id="PTHR28032">
    <property type="entry name" value="FI02826P"/>
    <property type="match status" value="1"/>
</dbReference>
<sequence>METPPHDLPTGRRQTRSALSEIPARMGLLTVTDEAATAIGDALTPLNGRFSLGGLWNINTNLPPSYISPSPSPDELVILQRGRRRVPVTWSPDIDATKQAAESMRDCTPVKGSGPNSPLKNAVVRRSTPRKRLMLSDPKEMICSPDKTKTRPTASPNPKKTRVERVGLKSFSGTLHAALKGLSQEQLIDVIQSLVEKHPNLEDEMKESLPAPDLKPLEERLNYLKKNIFKSLPTSRLTSKTDSPAYSRAATHVTDFKKCVLDQGRTLLNSEHWDAVMDYVLLAWSYVRATPLWDNPPHNAARRQCFKALASQCMTALKKGTWTTEQASSLKEKLDGFVSDSEDIHSCLKQLDTMCS</sequence>
<dbReference type="GO" id="GO:0031144">
    <property type="term" value="P:proteasome localization"/>
    <property type="evidence" value="ECO:0007669"/>
    <property type="project" value="InterPro"/>
</dbReference>
<dbReference type="OrthoDB" id="10061064at2759"/>
<dbReference type="RefSeq" id="XP_034245865.1">
    <property type="nucleotide sequence ID" value="XM_034389974.1"/>
</dbReference>
<dbReference type="InterPro" id="IPR013868">
    <property type="entry name" value="Cut8/Sts1_fam"/>
</dbReference>
<evidence type="ECO:0000313" key="6">
    <source>
        <dbReference type="RefSeq" id="XP_034245865.1"/>
    </source>
</evidence>
<name>A0A6P8Z6L4_THRPL</name>
<evidence type="ECO:0000313" key="7">
    <source>
        <dbReference type="RefSeq" id="XP_034245952.1"/>
    </source>
</evidence>
<dbReference type="FunFam" id="1.20.58.1590:FF:000002">
    <property type="entry name" value="Uncharacterized protein, isoform A"/>
    <property type="match status" value="1"/>
</dbReference>
<evidence type="ECO:0000313" key="8">
    <source>
        <dbReference type="RefSeq" id="XP_034246050.1"/>
    </source>
</evidence>
<dbReference type="InterPro" id="IPR038422">
    <property type="entry name" value="Cut8/Sts1_sf"/>
</dbReference>
<keyword evidence="5" id="KW-1185">Reference proteome</keyword>
<dbReference type="GO" id="GO:0031965">
    <property type="term" value="C:nuclear membrane"/>
    <property type="evidence" value="ECO:0007669"/>
    <property type="project" value="TreeGrafter"/>
</dbReference>
<accession>A0A6P8Z6L4</accession>
<dbReference type="AlphaFoldDB" id="A0A6P8Z6L4"/>
<evidence type="ECO:0000256" key="3">
    <source>
        <dbReference type="ARBA" id="ARBA00023242"/>
    </source>
</evidence>